<protein>
    <submittedName>
        <fullName evidence="1">Uncharacterized protein</fullName>
    </submittedName>
</protein>
<comment type="caution">
    <text evidence="1">The sequence shown here is derived from an EMBL/GenBank/DDBJ whole genome shotgun (WGS) entry which is preliminary data.</text>
</comment>
<accession>A0A1E5CSE0</accession>
<reference evidence="1 2" key="1">
    <citation type="journal article" date="2012" name="Science">
        <title>Ecological populations of bacteria act as socially cohesive units of antibiotic production and resistance.</title>
        <authorList>
            <person name="Cordero O.X."/>
            <person name="Wildschutte H."/>
            <person name="Kirkup B."/>
            <person name="Proehl S."/>
            <person name="Ngo L."/>
            <person name="Hussain F."/>
            <person name="Le Roux F."/>
            <person name="Mincer T."/>
            <person name="Polz M.F."/>
        </authorList>
    </citation>
    <scope>NUCLEOTIDE SEQUENCE [LARGE SCALE GENOMIC DNA]</scope>
    <source>
        <strain evidence="1 2">FF-238</strain>
    </source>
</reference>
<dbReference type="Proteomes" id="UP000094165">
    <property type="component" value="Unassembled WGS sequence"/>
</dbReference>
<organism evidence="1 2">
    <name type="scientific">Vibrio genomosp. F6 str. FF-238</name>
    <dbReference type="NCBI Taxonomy" id="1191298"/>
    <lineage>
        <taxon>Bacteria</taxon>
        <taxon>Pseudomonadati</taxon>
        <taxon>Pseudomonadota</taxon>
        <taxon>Gammaproteobacteria</taxon>
        <taxon>Vibrionales</taxon>
        <taxon>Vibrionaceae</taxon>
        <taxon>Vibrio</taxon>
    </lineage>
</organism>
<name>A0A1E5CSE0_9VIBR</name>
<keyword evidence="2" id="KW-1185">Reference proteome</keyword>
<proteinExistence type="predicted"/>
<dbReference type="RefSeq" id="WP_017053042.1">
    <property type="nucleotide sequence ID" value="NZ_AJYW02000257.1"/>
</dbReference>
<evidence type="ECO:0000313" key="1">
    <source>
        <dbReference type="EMBL" id="OEE72833.1"/>
    </source>
</evidence>
<dbReference type="AlphaFoldDB" id="A0A1E5CSE0"/>
<evidence type="ECO:0000313" key="2">
    <source>
        <dbReference type="Proteomes" id="UP000094165"/>
    </source>
</evidence>
<sequence>MLSYHPVKRDPSKIPLLSLMKTDSIEWPNQATSVTQERSGELLFWTGSFEDIKIARKLACSNQGLRPWLGLNRLVACIAISETGKPYRLAKDWQSAIVTREAFEQSCIVHVAPNERMDTFHPKNTDAFSLT</sequence>
<dbReference type="EMBL" id="AJYW02000257">
    <property type="protein sequence ID" value="OEE72833.1"/>
    <property type="molecule type" value="Genomic_DNA"/>
</dbReference>
<gene>
    <name evidence="1" type="ORF">A130_07120</name>
</gene>